<dbReference type="Pfam" id="PF04542">
    <property type="entry name" value="Sigma70_r2"/>
    <property type="match status" value="1"/>
</dbReference>
<dbReference type="Gene3D" id="1.10.10.10">
    <property type="entry name" value="Winged helix-like DNA-binding domain superfamily/Winged helix DNA-binding domain"/>
    <property type="match status" value="1"/>
</dbReference>
<dbReference type="GO" id="GO:0003677">
    <property type="term" value="F:DNA binding"/>
    <property type="evidence" value="ECO:0007669"/>
    <property type="project" value="InterPro"/>
</dbReference>
<keyword evidence="3" id="KW-0731">Sigma factor</keyword>
<evidence type="ECO:0000256" key="4">
    <source>
        <dbReference type="ARBA" id="ARBA00023163"/>
    </source>
</evidence>
<dbReference type="InterPro" id="IPR013249">
    <property type="entry name" value="RNA_pol_sigma70_r4_t2"/>
</dbReference>
<evidence type="ECO:0000313" key="8">
    <source>
        <dbReference type="EMBL" id="AKO94816.1"/>
    </source>
</evidence>
<dbReference type="InterPro" id="IPR007627">
    <property type="entry name" value="RNA_pol_sigma70_r2"/>
</dbReference>
<dbReference type="InterPro" id="IPR036388">
    <property type="entry name" value="WH-like_DNA-bd_sf"/>
</dbReference>
<dbReference type="InterPro" id="IPR014284">
    <property type="entry name" value="RNA_pol_sigma-70_dom"/>
</dbReference>
<evidence type="ECO:0000256" key="3">
    <source>
        <dbReference type="ARBA" id="ARBA00023082"/>
    </source>
</evidence>
<dbReference type="Pfam" id="PF08281">
    <property type="entry name" value="Sigma70_r4_2"/>
    <property type="match status" value="1"/>
</dbReference>
<dbReference type="Proteomes" id="UP000036202">
    <property type="component" value="Chromosome"/>
</dbReference>
<feature type="domain" description="RNA polymerase sigma factor 70 region 4 type 2" evidence="6">
    <location>
        <begin position="111"/>
        <end position="162"/>
    </location>
</feature>
<evidence type="ECO:0000259" key="5">
    <source>
        <dbReference type="Pfam" id="PF04542"/>
    </source>
</evidence>
<keyword evidence="2" id="KW-0805">Transcription regulation</keyword>
<evidence type="ECO:0000256" key="2">
    <source>
        <dbReference type="ARBA" id="ARBA00023015"/>
    </source>
</evidence>
<dbReference type="PANTHER" id="PTHR43133:SF60">
    <property type="entry name" value="RNA POLYMERASE SIGMA FACTOR SIGV"/>
    <property type="match status" value="1"/>
</dbReference>
<reference evidence="9" key="2">
    <citation type="submission" date="2015-06" db="EMBL/GenBank/DDBJ databases">
        <title>Genome Sequence of Bacillus endophyticus and Analysis of its Companion Mechanism in the Ketogulonigenium vulgare-Bacillus strain Consortium.</title>
        <authorList>
            <person name="Jia N."/>
            <person name="Du J."/>
            <person name="Ding M.-Z."/>
            <person name="Gao F."/>
            <person name="Yuan Y.-J."/>
        </authorList>
    </citation>
    <scope>NUCLEOTIDE SEQUENCE [LARGE SCALE GENOMIC DNA]</scope>
    <source>
        <strain evidence="9">Hbe603</strain>
    </source>
</reference>
<dbReference type="OrthoDB" id="9782703at2"/>
<keyword evidence="9" id="KW-1185">Reference proteome</keyword>
<dbReference type="RefSeq" id="WP_048896893.1">
    <property type="nucleotide sequence ID" value="NZ_CP011974.1"/>
</dbReference>
<dbReference type="SUPFAM" id="SSF88946">
    <property type="entry name" value="Sigma2 domain of RNA polymerase sigma factors"/>
    <property type="match status" value="1"/>
</dbReference>
<feature type="domain" description="YcdB/YcdC repeated" evidence="7">
    <location>
        <begin position="179"/>
        <end position="258"/>
    </location>
</feature>
<accession>A0A0H4KPJ2</accession>
<dbReference type="SUPFAM" id="SSF88659">
    <property type="entry name" value="Sigma3 and sigma4 domains of RNA polymerase sigma factors"/>
    <property type="match status" value="1"/>
</dbReference>
<dbReference type="EMBL" id="CP011974">
    <property type="protein sequence ID" value="AKO94816.1"/>
    <property type="molecule type" value="Genomic_DNA"/>
</dbReference>
<proteinExistence type="inferred from homology"/>
<dbReference type="InterPro" id="IPR013325">
    <property type="entry name" value="RNA_pol_sigma_r2"/>
</dbReference>
<gene>
    <name evidence="8" type="ORF">BEH_23625</name>
</gene>
<protein>
    <submittedName>
        <fullName evidence="8">Uncharacterized protein</fullName>
    </submittedName>
</protein>
<dbReference type="InterPro" id="IPR032599">
    <property type="entry name" value="YcdB/YcdC_rep_domain"/>
</dbReference>
<feature type="domain" description="RNA polymerase sigma-70 region 2" evidence="5">
    <location>
        <begin position="21"/>
        <end position="88"/>
    </location>
</feature>
<dbReference type="AlphaFoldDB" id="A0A0H4KPJ2"/>
<comment type="similarity">
    <text evidence="1">Belongs to the sigma-70 factor family. ECF subfamily.</text>
</comment>
<evidence type="ECO:0000259" key="7">
    <source>
        <dbReference type="Pfam" id="PF16244"/>
    </source>
</evidence>
<dbReference type="KEGG" id="beo:BEH_23625"/>
<dbReference type="Pfam" id="PF16244">
    <property type="entry name" value="DUF4901"/>
    <property type="match status" value="1"/>
</dbReference>
<dbReference type="GO" id="GO:0006352">
    <property type="term" value="P:DNA-templated transcription initiation"/>
    <property type="evidence" value="ECO:0007669"/>
    <property type="project" value="InterPro"/>
</dbReference>
<sequence>MEKTQLINRAQQREKGAFEHLMEVYEPRLQRIINAYALNKYDLEDIKQETIIRMFISLPNLLHHRPFTSWMKKIAIHTSIDFYRKKDREIPIENVQEIKHPHKKESEHFFWIAQILDELDKRKSQILSLKIIDNYTFRQISHIGDLTESTVKSHYYGGIQKLKTVLAVETIGEVQNMLETLKEKAVSMFSIPSSYDLLIEQEYSEEILFAWEDKAEETGFMISFHPNGELLSYSREMNHTHIRYAEELLYKKVLKFLHDQTNLCPPPFSKASPIFLQKVCALNG</sequence>
<reference evidence="8 9" key="1">
    <citation type="journal article" date="2015" name="PLoS ONE">
        <title>Genome Sequence of Bacillus endophyticus and Analysis of Its Companion Mechanism in the Ketogulonigenium vulgare-Bacillus Strain Consortium.</title>
        <authorList>
            <person name="Jia N."/>
            <person name="Du J."/>
            <person name="Ding M.Z."/>
            <person name="Gao F."/>
            <person name="Yuan Y.J."/>
        </authorList>
    </citation>
    <scope>NUCLEOTIDE SEQUENCE [LARGE SCALE GENOMIC DNA]</scope>
    <source>
        <strain evidence="8 9">Hbe603</strain>
    </source>
</reference>
<dbReference type="NCBIfam" id="TIGR02937">
    <property type="entry name" value="sigma70-ECF"/>
    <property type="match status" value="1"/>
</dbReference>
<dbReference type="PATRIC" id="fig|135735.6.peg.4967"/>
<evidence type="ECO:0000256" key="1">
    <source>
        <dbReference type="ARBA" id="ARBA00010641"/>
    </source>
</evidence>
<dbReference type="InterPro" id="IPR013324">
    <property type="entry name" value="RNA_pol_sigma_r3/r4-like"/>
</dbReference>
<dbReference type="InterPro" id="IPR039425">
    <property type="entry name" value="RNA_pol_sigma-70-like"/>
</dbReference>
<organism evidence="8 9">
    <name type="scientific">Priestia filamentosa</name>
    <dbReference type="NCBI Taxonomy" id="1402861"/>
    <lineage>
        <taxon>Bacteria</taxon>
        <taxon>Bacillati</taxon>
        <taxon>Bacillota</taxon>
        <taxon>Bacilli</taxon>
        <taxon>Bacillales</taxon>
        <taxon>Bacillaceae</taxon>
        <taxon>Priestia</taxon>
    </lineage>
</organism>
<evidence type="ECO:0000313" key="9">
    <source>
        <dbReference type="Proteomes" id="UP000036202"/>
    </source>
</evidence>
<dbReference type="PANTHER" id="PTHR43133">
    <property type="entry name" value="RNA POLYMERASE ECF-TYPE SIGMA FACTO"/>
    <property type="match status" value="1"/>
</dbReference>
<dbReference type="Gene3D" id="1.10.1740.10">
    <property type="match status" value="1"/>
</dbReference>
<dbReference type="GO" id="GO:0016987">
    <property type="term" value="F:sigma factor activity"/>
    <property type="evidence" value="ECO:0007669"/>
    <property type="project" value="UniProtKB-KW"/>
</dbReference>
<evidence type="ECO:0000259" key="6">
    <source>
        <dbReference type="Pfam" id="PF08281"/>
    </source>
</evidence>
<name>A0A0H4KPJ2_9BACI</name>
<keyword evidence="4" id="KW-0804">Transcription</keyword>